<protein>
    <recommendedName>
        <fullName evidence="6">Group 1 glycosyl transferase</fullName>
    </recommendedName>
</protein>
<evidence type="ECO:0000259" key="2">
    <source>
        <dbReference type="Pfam" id="PF00534"/>
    </source>
</evidence>
<dbReference type="FunFam" id="3.40.50.2000:FF:000119">
    <property type="entry name" value="Glycosyl transferase group 1"/>
    <property type="match status" value="1"/>
</dbReference>
<evidence type="ECO:0000313" key="5">
    <source>
        <dbReference type="Proteomes" id="UP000230869"/>
    </source>
</evidence>
<comment type="caution">
    <text evidence="4">The sequence shown here is derived from an EMBL/GenBank/DDBJ whole genome shotgun (WGS) entry which is preliminary data.</text>
</comment>
<gene>
    <name evidence="4" type="ORF">COV49_02710</name>
</gene>
<evidence type="ECO:0008006" key="6">
    <source>
        <dbReference type="Google" id="ProtNLM"/>
    </source>
</evidence>
<dbReference type="PANTHER" id="PTHR46401">
    <property type="entry name" value="GLYCOSYLTRANSFERASE WBBK-RELATED"/>
    <property type="match status" value="1"/>
</dbReference>
<dbReference type="InterPro" id="IPR028098">
    <property type="entry name" value="Glyco_trans_4-like_N"/>
</dbReference>
<keyword evidence="1" id="KW-0808">Transferase</keyword>
<dbReference type="Pfam" id="PF13439">
    <property type="entry name" value="Glyco_transf_4"/>
    <property type="match status" value="1"/>
</dbReference>
<dbReference type="EMBL" id="PCWW01000046">
    <property type="protein sequence ID" value="PIR13285.1"/>
    <property type="molecule type" value="Genomic_DNA"/>
</dbReference>
<name>A0A2M6K8W7_9BACT</name>
<dbReference type="InterPro" id="IPR001296">
    <property type="entry name" value="Glyco_trans_1"/>
</dbReference>
<dbReference type="Pfam" id="PF00534">
    <property type="entry name" value="Glycos_transf_1"/>
    <property type="match status" value="1"/>
</dbReference>
<proteinExistence type="predicted"/>
<feature type="domain" description="Glycosyl transferase family 1" evidence="2">
    <location>
        <begin position="190"/>
        <end position="346"/>
    </location>
</feature>
<dbReference type="GO" id="GO:0009103">
    <property type="term" value="P:lipopolysaccharide biosynthetic process"/>
    <property type="evidence" value="ECO:0007669"/>
    <property type="project" value="TreeGrafter"/>
</dbReference>
<dbReference type="AlphaFoldDB" id="A0A2M6K8W7"/>
<reference evidence="4 5" key="1">
    <citation type="submission" date="2017-09" db="EMBL/GenBank/DDBJ databases">
        <title>Depth-based differentiation of microbial function through sediment-hosted aquifers and enrichment of novel symbionts in the deep terrestrial subsurface.</title>
        <authorList>
            <person name="Probst A.J."/>
            <person name="Ladd B."/>
            <person name="Jarett J.K."/>
            <person name="Geller-Mcgrath D.E."/>
            <person name="Sieber C.M."/>
            <person name="Emerson J.B."/>
            <person name="Anantharaman K."/>
            <person name="Thomas B.C."/>
            <person name="Malmstrom R."/>
            <person name="Stieglmeier M."/>
            <person name="Klingl A."/>
            <person name="Woyke T."/>
            <person name="Ryan C.M."/>
            <person name="Banfield J.F."/>
        </authorList>
    </citation>
    <scope>NUCLEOTIDE SEQUENCE [LARGE SCALE GENOMIC DNA]</scope>
    <source>
        <strain evidence="4">CG11_big_fil_rev_8_21_14_0_20_39_10</strain>
    </source>
</reference>
<dbReference type="Gene3D" id="3.40.50.2000">
    <property type="entry name" value="Glycogen Phosphorylase B"/>
    <property type="match status" value="2"/>
</dbReference>
<dbReference type="CDD" id="cd03809">
    <property type="entry name" value="GT4_MtfB-like"/>
    <property type="match status" value="1"/>
</dbReference>
<accession>A0A2M6K8W7</accession>
<sequence>MNIGIDGNEANVEKHVGVSVYTLELLKHFAKLKHDEVRFTVFLRDEPKICMPKEHNSFTYEVIPAKILWSQIFLPYHLMFRSDIDVFFAPAHYAPRFLKQPVVVSVHDLSYIKYPQEFLKKDLYKLNNWTKYSVMKAKKIIAVSKTTKKDILNTFQLSEDDVTVVYNGFSKTNSSSTLSHDVLIKYELNPKKYLLYVGTLQPRKNVPTLIEAFKEYRKQESEFKLVLVGKKGWLFDKIYAKVQELNLEDHVIFTGFETDEALTSLYKNAFCFVLPSFYEGFGIPILEAMSAGCPVVTSQASSLPEIGGEACLYFDPNDKNDLLEKLEKLTNDSKLYSTLITEGKKRVKEFSWSKCAEETLSLLINPAKSIT</sequence>
<dbReference type="SUPFAM" id="SSF53756">
    <property type="entry name" value="UDP-Glycosyltransferase/glycogen phosphorylase"/>
    <property type="match status" value="1"/>
</dbReference>
<feature type="domain" description="Glycosyltransferase subfamily 4-like N-terminal" evidence="3">
    <location>
        <begin position="17"/>
        <end position="169"/>
    </location>
</feature>
<dbReference type="Proteomes" id="UP000230869">
    <property type="component" value="Unassembled WGS sequence"/>
</dbReference>
<evidence type="ECO:0000256" key="1">
    <source>
        <dbReference type="ARBA" id="ARBA00022679"/>
    </source>
</evidence>
<evidence type="ECO:0000313" key="4">
    <source>
        <dbReference type="EMBL" id="PIR13285.1"/>
    </source>
</evidence>
<dbReference type="PANTHER" id="PTHR46401:SF2">
    <property type="entry name" value="GLYCOSYLTRANSFERASE WBBK-RELATED"/>
    <property type="match status" value="1"/>
</dbReference>
<dbReference type="GO" id="GO:0016757">
    <property type="term" value="F:glycosyltransferase activity"/>
    <property type="evidence" value="ECO:0007669"/>
    <property type="project" value="InterPro"/>
</dbReference>
<evidence type="ECO:0000259" key="3">
    <source>
        <dbReference type="Pfam" id="PF13439"/>
    </source>
</evidence>
<organism evidence="4 5">
    <name type="scientific">Candidatus Falkowbacteria bacterium CG11_big_fil_rev_8_21_14_0_20_39_10</name>
    <dbReference type="NCBI Taxonomy" id="1974570"/>
    <lineage>
        <taxon>Bacteria</taxon>
        <taxon>Candidatus Falkowiibacteriota</taxon>
    </lineage>
</organism>